<reference evidence="2 3" key="1">
    <citation type="journal article" date="2019" name="Sci. Rep.">
        <title>A high-quality genome of Eragrostis curvula grass provides insights into Poaceae evolution and supports new strategies to enhance forage quality.</title>
        <authorList>
            <person name="Carballo J."/>
            <person name="Santos B.A.C.M."/>
            <person name="Zappacosta D."/>
            <person name="Garbus I."/>
            <person name="Selva J.P."/>
            <person name="Gallo C.A."/>
            <person name="Diaz A."/>
            <person name="Albertini E."/>
            <person name="Caccamo M."/>
            <person name="Echenique V."/>
        </authorList>
    </citation>
    <scope>NUCLEOTIDE SEQUENCE [LARGE SCALE GENOMIC DNA]</scope>
    <source>
        <strain evidence="3">cv. Victoria</strain>
        <tissue evidence="2">Leaf</tissue>
    </source>
</reference>
<feature type="non-terminal residue" evidence="2">
    <location>
        <position position="1"/>
    </location>
</feature>
<proteinExistence type="predicted"/>
<dbReference type="EMBL" id="RWGY01000007">
    <property type="protein sequence ID" value="TVU37880.1"/>
    <property type="molecule type" value="Genomic_DNA"/>
</dbReference>
<evidence type="ECO:0000313" key="2">
    <source>
        <dbReference type="EMBL" id="TVU37880.1"/>
    </source>
</evidence>
<evidence type="ECO:0000256" key="1">
    <source>
        <dbReference type="SAM" id="MobiDB-lite"/>
    </source>
</evidence>
<dbReference type="Gramene" id="TVU37880">
    <property type="protein sequence ID" value="TVU37880"/>
    <property type="gene ID" value="EJB05_11223"/>
</dbReference>
<evidence type="ECO:0000313" key="3">
    <source>
        <dbReference type="Proteomes" id="UP000324897"/>
    </source>
</evidence>
<protein>
    <submittedName>
        <fullName evidence="2">Uncharacterized protein</fullName>
    </submittedName>
</protein>
<feature type="region of interest" description="Disordered" evidence="1">
    <location>
        <begin position="1"/>
        <end position="68"/>
    </location>
</feature>
<feature type="compositionally biased region" description="Basic and acidic residues" evidence="1">
    <location>
        <begin position="1"/>
        <end position="10"/>
    </location>
</feature>
<accession>A0A5J9VRZ2</accession>
<feature type="compositionally biased region" description="Basic residues" evidence="1">
    <location>
        <begin position="11"/>
        <end position="23"/>
    </location>
</feature>
<organism evidence="2 3">
    <name type="scientific">Eragrostis curvula</name>
    <name type="common">weeping love grass</name>
    <dbReference type="NCBI Taxonomy" id="38414"/>
    <lineage>
        <taxon>Eukaryota</taxon>
        <taxon>Viridiplantae</taxon>
        <taxon>Streptophyta</taxon>
        <taxon>Embryophyta</taxon>
        <taxon>Tracheophyta</taxon>
        <taxon>Spermatophyta</taxon>
        <taxon>Magnoliopsida</taxon>
        <taxon>Liliopsida</taxon>
        <taxon>Poales</taxon>
        <taxon>Poaceae</taxon>
        <taxon>PACMAD clade</taxon>
        <taxon>Chloridoideae</taxon>
        <taxon>Eragrostideae</taxon>
        <taxon>Eragrostidinae</taxon>
        <taxon>Eragrostis</taxon>
    </lineage>
</organism>
<sequence length="168" mass="17997">MHQRSKEQASGRKHLTPIAKPRRALPSGPDPCVHLQPRTSSSPRLSKPPNVAPSSSSTQATGPLLPEPSSGLAQTLALQAADLMHVEHDCRDALACYAVNIACSARVRVAPYTTPAWSAIRHPEAALGTPRRLLLAVCTGETVAGTSWEENVLQMLLLAYGKVGFIQY</sequence>
<dbReference type="AlphaFoldDB" id="A0A5J9VRZ2"/>
<comment type="caution">
    <text evidence="2">The sequence shown here is derived from an EMBL/GenBank/DDBJ whole genome shotgun (WGS) entry which is preliminary data.</text>
</comment>
<keyword evidence="3" id="KW-1185">Reference proteome</keyword>
<name>A0A5J9VRZ2_9POAL</name>
<dbReference type="Proteomes" id="UP000324897">
    <property type="component" value="Chromosome 4"/>
</dbReference>
<gene>
    <name evidence="2" type="ORF">EJB05_11223</name>
</gene>
<feature type="compositionally biased region" description="Polar residues" evidence="1">
    <location>
        <begin position="52"/>
        <end position="61"/>
    </location>
</feature>